<dbReference type="Gene3D" id="1.25.40.390">
    <property type="match status" value="1"/>
</dbReference>
<dbReference type="OrthoDB" id="1031584at2"/>
<feature type="domain" description="RagB/SusD" evidence="7">
    <location>
        <begin position="295"/>
        <end position="600"/>
    </location>
</feature>
<sequence length="601" mass="67424">MRFKYICVAFLAISSLSSCFDLDKSPEGVLSTVNPFTSLGEMNGYLDQFYESGVKVQEFNSWGGGGIAGIDMNSDNMASGAVNTRLNGSLTLANANKLAYYTDIRNVNFFLNNLNFKDTNAAAYKQCVGEAYYFRAWFYFNLFKNYGNIAWLDHTLAPDENEMNLPQEGRIAMVDHILSDLDKAIDLLSLQNNAATMRVHKDVARAFKSEVALYEATWEKYHQAKNDAFYDKTVTAAKIKDYLEQCVAACKAIVDRGVWRIYNTGNPLNDYRQMFQTEDLSSNSEVMWFKKYDGSNVGNSVDRYLNQGGGSSGVTASLVDDYLTRAGSPFVGATVLVAKATFGDELSPTLRDPRLSQTVCMPGQTLRPDQGPYVVPPLNGSGYHKNETGYSLLKYVQIDYTGSLDQEGKGSTPAIQYRYADVLLDYAEALAELDGNAHANEIITILQPLRDRVGMPAMDFDREYNTSVDYPFRHLNKYIQAVRRERRVEQACEGRRLDDIFRWAAAEDLIVGQRAHGALFVGSNLEHHAKYGSSLVYDQPTGNNLYLSGQPGDAHRYILPVNPVGYETGWKFNPNRDYLLPLQSRMLSLTKGLWKQNPGWE</sequence>
<evidence type="ECO:0000256" key="2">
    <source>
        <dbReference type="ARBA" id="ARBA00006275"/>
    </source>
</evidence>
<dbReference type="RefSeq" id="WP_004381570.1">
    <property type="nucleotide sequence ID" value="NZ_JH114217.1"/>
</dbReference>
<dbReference type="InterPro" id="IPR012944">
    <property type="entry name" value="SusD_RagB_dom"/>
</dbReference>
<name>G1WF68_9BACT</name>
<comment type="subcellular location">
    <subcellularLocation>
        <location evidence="1">Cell outer membrane</location>
    </subcellularLocation>
</comment>
<evidence type="ECO:0000256" key="4">
    <source>
        <dbReference type="ARBA" id="ARBA00023136"/>
    </source>
</evidence>
<proteinExistence type="inferred from homology"/>
<comment type="caution">
    <text evidence="9">The sequence shown here is derived from an EMBL/GenBank/DDBJ whole genome shotgun (WGS) entry which is preliminary data.</text>
</comment>
<evidence type="ECO:0000259" key="7">
    <source>
        <dbReference type="Pfam" id="PF07980"/>
    </source>
</evidence>
<evidence type="ECO:0000256" key="1">
    <source>
        <dbReference type="ARBA" id="ARBA00004442"/>
    </source>
</evidence>
<dbReference type="InterPro" id="IPR033985">
    <property type="entry name" value="SusD-like_N"/>
</dbReference>
<keyword evidence="3 6" id="KW-0732">Signal</keyword>
<keyword evidence="10" id="KW-1185">Reference proteome</keyword>
<dbReference type="GeneID" id="95426974"/>
<feature type="domain" description="SusD-like N-terminal" evidence="8">
    <location>
        <begin position="44"/>
        <end position="213"/>
    </location>
</feature>
<dbReference type="PATRIC" id="fig|702438.4.peg.2577"/>
<evidence type="ECO:0000256" key="3">
    <source>
        <dbReference type="ARBA" id="ARBA00022729"/>
    </source>
</evidence>
<dbReference type="PROSITE" id="PS51257">
    <property type="entry name" value="PROKAR_LIPOPROTEIN"/>
    <property type="match status" value="1"/>
</dbReference>
<organism evidence="9 10">
    <name type="scientific">Segatella oulorum F0390</name>
    <dbReference type="NCBI Taxonomy" id="702438"/>
    <lineage>
        <taxon>Bacteria</taxon>
        <taxon>Pseudomonadati</taxon>
        <taxon>Bacteroidota</taxon>
        <taxon>Bacteroidia</taxon>
        <taxon>Bacteroidales</taxon>
        <taxon>Prevotellaceae</taxon>
        <taxon>Segatella</taxon>
    </lineage>
</organism>
<dbReference type="EMBL" id="ADGI01000068">
    <property type="protein sequence ID" value="EGV28712.1"/>
    <property type="molecule type" value="Genomic_DNA"/>
</dbReference>
<dbReference type="InterPro" id="IPR011990">
    <property type="entry name" value="TPR-like_helical_dom_sf"/>
</dbReference>
<dbReference type="Proteomes" id="UP000005141">
    <property type="component" value="Unassembled WGS sequence"/>
</dbReference>
<protein>
    <recommendedName>
        <fullName evidence="11">RagB/SusD domain-containing protein</fullName>
    </recommendedName>
</protein>
<reference evidence="9 10" key="1">
    <citation type="submission" date="2011-07" db="EMBL/GenBank/DDBJ databases">
        <title>The Genome Sequence of Prevotella oulorum F0390.</title>
        <authorList>
            <consortium name="The Broad Institute Genome Sequencing Platform"/>
            <consortium name="The Broad Institute Genome Sequencing Center for Infectious Disease"/>
            <person name="Earl A."/>
            <person name="Ward D."/>
            <person name="Feldgarden M."/>
            <person name="Gevers D."/>
            <person name="Izard J."/>
            <person name="Ganesan A."/>
            <person name="Baranova O.V."/>
            <person name="Blanton J.M."/>
            <person name="Tanner A.C."/>
            <person name="Dewhirst F.E."/>
            <person name="Young S.K."/>
            <person name="Zeng Q."/>
            <person name="Gargeya S."/>
            <person name="Fitzgerald M."/>
            <person name="Haas B."/>
            <person name="Abouelleil A."/>
            <person name="Alvarado L."/>
            <person name="Arachchi H.M."/>
            <person name="Berlin A."/>
            <person name="Brown A."/>
            <person name="Chapman S.B."/>
            <person name="Chen Z."/>
            <person name="Dunbar C."/>
            <person name="Freedman E."/>
            <person name="Gearin G."/>
            <person name="Gellesch M."/>
            <person name="Goldberg J."/>
            <person name="Griggs A."/>
            <person name="Gujja S."/>
            <person name="Heiman D."/>
            <person name="Howarth C."/>
            <person name="Larson L."/>
            <person name="Lui A."/>
            <person name="MacDonald P.J.P."/>
            <person name="Mehta T."/>
            <person name="Montmayeur A."/>
            <person name="Murphy C."/>
            <person name="Neiman D."/>
            <person name="Pearson M."/>
            <person name="Priest M."/>
            <person name="Roberts A."/>
            <person name="Saif S."/>
            <person name="Shea T."/>
            <person name="Shenoy N."/>
            <person name="Sisk P."/>
            <person name="Stolte C."/>
            <person name="Sykes S."/>
            <person name="Wortman J."/>
            <person name="Nusbaum C."/>
            <person name="Birren B."/>
        </authorList>
    </citation>
    <scope>NUCLEOTIDE SEQUENCE [LARGE SCALE GENOMIC DNA]</scope>
    <source>
        <strain evidence="9 10">F0390</strain>
    </source>
</reference>
<dbReference type="Pfam" id="PF14322">
    <property type="entry name" value="SusD-like_3"/>
    <property type="match status" value="1"/>
</dbReference>
<accession>G1WF68</accession>
<evidence type="ECO:0000313" key="10">
    <source>
        <dbReference type="Proteomes" id="UP000005141"/>
    </source>
</evidence>
<evidence type="ECO:0000256" key="6">
    <source>
        <dbReference type="SAM" id="SignalP"/>
    </source>
</evidence>
<keyword evidence="4" id="KW-0472">Membrane</keyword>
<keyword evidence="5" id="KW-0998">Cell outer membrane</keyword>
<feature type="signal peptide" evidence="6">
    <location>
        <begin position="1"/>
        <end position="20"/>
    </location>
</feature>
<dbReference type="AlphaFoldDB" id="G1WF68"/>
<comment type="similarity">
    <text evidence="2">Belongs to the SusD family.</text>
</comment>
<evidence type="ECO:0000256" key="5">
    <source>
        <dbReference type="ARBA" id="ARBA00023237"/>
    </source>
</evidence>
<evidence type="ECO:0000313" key="9">
    <source>
        <dbReference type="EMBL" id="EGV28712.1"/>
    </source>
</evidence>
<gene>
    <name evidence="9" type="ORF">HMPREF9431_02469</name>
</gene>
<dbReference type="eggNOG" id="COG0457">
    <property type="taxonomic scope" value="Bacteria"/>
</dbReference>
<evidence type="ECO:0008006" key="11">
    <source>
        <dbReference type="Google" id="ProtNLM"/>
    </source>
</evidence>
<dbReference type="GO" id="GO:0009279">
    <property type="term" value="C:cell outer membrane"/>
    <property type="evidence" value="ECO:0007669"/>
    <property type="project" value="UniProtKB-SubCell"/>
</dbReference>
<feature type="chain" id="PRO_5003426020" description="RagB/SusD domain-containing protein" evidence="6">
    <location>
        <begin position="21"/>
        <end position="601"/>
    </location>
</feature>
<dbReference type="HOGENOM" id="CLU_015553_0_1_10"/>
<evidence type="ECO:0000259" key="8">
    <source>
        <dbReference type="Pfam" id="PF14322"/>
    </source>
</evidence>
<dbReference type="Pfam" id="PF07980">
    <property type="entry name" value="SusD_RagB"/>
    <property type="match status" value="1"/>
</dbReference>
<dbReference type="SUPFAM" id="SSF48452">
    <property type="entry name" value="TPR-like"/>
    <property type="match status" value="1"/>
</dbReference>